<sequence length="92" mass="10856">MIYKEGYNYKKAGIIALKLTPAKEKQFKLFLEENPEHEQLMKVVDQLNFRENGKVKFGGQDLGRTWRIKQEKLSNRFSTRLNEIIQVKNANI</sequence>
<feature type="domain" description="DUF4113" evidence="1">
    <location>
        <begin position="38"/>
        <end position="87"/>
    </location>
</feature>
<dbReference type="AlphaFoldDB" id="A0A2T6AK27"/>
<proteinExistence type="predicted"/>
<organism evidence="2 3">
    <name type="scientific">Christiangramia gaetbulicola</name>
    <dbReference type="NCBI Taxonomy" id="703340"/>
    <lineage>
        <taxon>Bacteria</taxon>
        <taxon>Pseudomonadati</taxon>
        <taxon>Bacteroidota</taxon>
        <taxon>Flavobacteriia</taxon>
        <taxon>Flavobacteriales</taxon>
        <taxon>Flavobacteriaceae</taxon>
        <taxon>Christiangramia</taxon>
    </lineage>
</organism>
<protein>
    <submittedName>
        <fullName evidence="2">Uncharacterized protein DUF4113</fullName>
    </submittedName>
</protein>
<evidence type="ECO:0000259" key="1">
    <source>
        <dbReference type="Pfam" id="PF13438"/>
    </source>
</evidence>
<keyword evidence="3" id="KW-1185">Reference proteome</keyword>
<comment type="caution">
    <text evidence="2">The sequence shown here is derived from an EMBL/GenBank/DDBJ whole genome shotgun (WGS) entry which is preliminary data.</text>
</comment>
<name>A0A2T6AK27_9FLAO</name>
<evidence type="ECO:0000313" key="3">
    <source>
        <dbReference type="Proteomes" id="UP000244174"/>
    </source>
</evidence>
<reference evidence="2 3" key="1">
    <citation type="submission" date="2018-04" db="EMBL/GenBank/DDBJ databases">
        <title>Genomic Encyclopedia of Archaeal and Bacterial Type Strains, Phase II (KMG-II): from individual species to whole genera.</title>
        <authorList>
            <person name="Goeker M."/>
        </authorList>
    </citation>
    <scope>NUCLEOTIDE SEQUENCE [LARGE SCALE GENOMIC DNA]</scope>
    <source>
        <strain evidence="2 3">DSM 23082</strain>
    </source>
</reference>
<gene>
    <name evidence="2" type="ORF">C8P64_0142</name>
</gene>
<accession>A0A2T6AK27</accession>
<dbReference type="Proteomes" id="UP000244174">
    <property type="component" value="Unassembled WGS sequence"/>
</dbReference>
<evidence type="ECO:0000313" key="2">
    <source>
        <dbReference type="EMBL" id="PTX44172.1"/>
    </source>
</evidence>
<dbReference type="OrthoDB" id="9808813at2"/>
<dbReference type="InterPro" id="IPR025188">
    <property type="entry name" value="DUF4113"/>
</dbReference>
<dbReference type="EMBL" id="QBKQ01000001">
    <property type="protein sequence ID" value="PTX44172.1"/>
    <property type="molecule type" value="Genomic_DNA"/>
</dbReference>
<dbReference type="Pfam" id="PF13438">
    <property type="entry name" value="DUF4113"/>
    <property type="match status" value="1"/>
</dbReference>